<accession>F5VFV4</accession>
<protein>
    <submittedName>
        <fullName evidence="1">Uncharacterized protein</fullName>
    </submittedName>
</protein>
<evidence type="ECO:0000313" key="2">
    <source>
        <dbReference type="Proteomes" id="UP000006227"/>
    </source>
</evidence>
<dbReference type="EMBL" id="AFMN01000002">
    <property type="protein sequence ID" value="EGL98243.1"/>
    <property type="molecule type" value="Genomic_DNA"/>
</dbReference>
<proteinExistence type="predicted"/>
<comment type="caution">
    <text evidence="1">The sequence shown here is derived from an EMBL/GenBank/DDBJ whole genome shotgun (WGS) entry which is preliminary data.</text>
</comment>
<dbReference type="PATRIC" id="fig|1029822.3.peg.1670"/>
<organism evidence="1 2">
    <name type="scientific">Ligilactobacillus salivarius NIAS840</name>
    <dbReference type="NCBI Taxonomy" id="1029822"/>
    <lineage>
        <taxon>Bacteria</taxon>
        <taxon>Bacillati</taxon>
        <taxon>Bacillota</taxon>
        <taxon>Bacilli</taxon>
        <taxon>Lactobacillales</taxon>
        <taxon>Lactobacillaceae</taxon>
        <taxon>Ligilactobacillus</taxon>
    </lineage>
</organism>
<dbReference type="AlphaFoldDB" id="F5VFV4"/>
<dbReference type="RefSeq" id="WP_004563940.1">
    <property type="nucleotide sequence ID" value="NZ_AFMN01000002.1"/>
</dbReference>
<evidence type="ECO:0000313" key="1">
    <source>
        <dbReference type="EMBL" id="EGL98243.1"/>
    </source>
</evidence>
<dbReference type="Proteomes" id="UP000006227">
    <property type="component" value="Unassembled WGS sequence"/>
</dbReference>
<gene>
    <name evidence="1" type="ORF">NIAS840_01674</name>
</gene>
<name>F5VFV4_9LACO</name>
<reference evidence="1 2" key="1">
    <citation type="journal article" date="2011" name="J. Bacteriol.">
        <title>Genome Sequence of Lactobacillus salivarius NIAS840, Isolated from Chicken Intestine.</title>
        <authorList>
            <person name="Ham J.S."/>
            <person name="Kim H.W."/>
            <person name="Seol K.H."/>
            <person name="Jang A."/>
            <person name="Jeong S.G."/>
            <person name="Oh M.H."/>
            <person name="Kim D.H."/>
            <person name="Kang D.K."/>
            <person name="Kim G.B."/>
            <person name="Cha C.J."/>
        </authorList>
    </citation>
    <scope>NUCLEOTIDE SEQUENCE [LARGE SCALE GENOMIC DNA]</scope>
    <source>
        <strain evidence="1 2">NIAS840</strain>
    </source>
</reference>
<sequence>MNNLREKQIKQASKILSQLTGIKFTTDDIKVIEKETKAVIKARDEKLLQRLEDDNNVIFGYSTKFYFLNIYVVSTDKEVFDEELEAAKQGYVWSYVENLENPAFSEYGTVRVDKELERIA</sequence>